<gene>
    <name evidence="1" type="ORF">GCM10022255_071150</name>
</gene>
<dbReference type="Proteomes" id="UP001500620">
    <property type="component" value="Unassembled WGS sequence"/>
</dbReference>
<accession>A0ABP8DIQ3</accession>
<dbReference type="Pfam" id="PF13376">
    <property type="entry name" value="OmdA"/>
    <property type="match status" value="1"/>
</dbReference>
<organism evidence="1 2">
    <name type="scientific">Dactylosporangium darangshiense</name>
    <dbReference type="NCBI Taxonomy" id="579108"/>
    <lineage>
        <taxon>Bacteria</taxon>
        <taxon>Bacillati</taxon>
        <taxon>Actinomycetota</taxon>
        <taxon>Actinomycetes</taxon>
        <taxon>Micromonosporales</taxon>
        <taxon>Micromonosporaceae</taxon>
        <taxon>Dactylosporangium</taxon>
    </lineage>
</organism>
<evidence type="ECO:0008006" key="3">
    <source>
        <dbReference type="Google" id="ProtNLM"/>
    </source>
</evidence>
<evidence type="ECO:0000313" key="2">
    <source>
        <dbReference type="Proteomes" id="UP001500620"/>
    </source>
</evidence>
<dbReference type="Pfam" id="PF08922">
    <property type="entry name" value="DUF1905"/>
    <property type="match status" value="1"/>
</dbReference>
<keyword evidence="2" id="KW-1185">Reference proteome</keyword>
<protein>
    <recommendedName>
        <fullName evidence="3">DUF1905 domain-containing protein</fullName>
    </recommendedName>
</protein>
<sequence>MLGVKDLDHAKEFYAGGPNFKIDKEYVVKFRTLVEPPEPMRGLEVPPKVVEALGGGARPAVTITVNGHSWKSRVAIMRGRHLLGLSNANRQAAGVAIGEEVEVELELDSEPRVVVEPADFAQALDDDPVARAAYDNLAYSHKREHVRAIESAKKPETRRRRIEKAIATLRG</sequence>
<dbReference type="InterPro" id="IPR015018">
    <property type="entry name" value="DUF1905"/>
</dbReference>
<dbReference type="EMBL" id="BAABAT010000025">
    <property type="protein sequence ID" value="GAA4256810.1"/>
    <property type="molecule type" value="Genomic_DNA"/>
</dbReference>
<dbReference type="InterPro" id="IPR037079">
    <property type="entry name" value="AF2212/PG0164-like_sf"/>
</dbReference>
<dbReference type="Gene3D" id="2.40.30.100">
    <property type="entry name" value="AF2212/PG0164-like"/>
    <property type="match status" value="1"/>
</dbReference>
<comment type="caution">
    <text evidence="1">The sequence shown here is derived from an EMBL/GenBank/DDBJ whole genome shotgun (WGS) entry which is preliminary data.</text>
</comment>
<reference evidence="2" key="1">
    <citation type="journal article" date="2019" name="Int. J. Syst. Evol. Microbiol.">
        <title>The Global Catalogue of Microorganisms (GCM) 10K type strain sequencing project: providing services to taxonomists for standard genome sequencing and annotation.</title>
        <authorList>
            <consortium name="The Broad Institute Genomics Platform"/>
            <consortium name="The Broad Institute Genome Sequencing Center for Infectious Disease"/>
            <person name="Wu L."/>
            <person name="Ma J."/>
        </authorList>
    </citation>
    <scope>NUCLEOTIDE SEQUENCE [LARGE SCALE GENOMIC DNA]</scope>
    <source>
        <strain evidence="2">JCM 17441</strain>
    </source>
</reference>
<proteinExistence type="predicted"/>
<dbReference type="SUPFAM" id="SSF141694">
    <property type="entry name" value="AF2212/PG0164-like"/>
    <property type="match status" value="1"/>
</dbReference>
<evidence type="ECO:0000313" key="1">
    <source>
        <dbReference type="EMBL" id="GAA4256810.1"/>
    </source>
</evidence>
<name>A0ABP8DIQ3_9ACTN</name>